<dbReference type="InterPro" id="IPR044855">
    <property type="entry name" value="CoA-Trfase_III_dom3_sf"/>
</dbReference>
<dbReference type="SUPFAM" id="SSF89796">
    <property type="entry name" value="CoA-transferase family III (CaiB/BaiF)"/>
    <property type="match status" value="1"/>
</dbReference>
<keyword evidence="2 3" id="KW-0808">Transferase</keyword>
<dbReference type="Gene3D" id="3.40.50.10540">
    <property type="entry name" value="Crotonobetainyl-coa:carnitine coa-transferase, domain 1"/>
    <property type="match status" value="1"/>
</dbReference>
<dbReference type="OrthoDB" id="5863171at2759"/>
<dbReference type="AlphaFoldDB" id="A0A2H3J089"/>
<name>A0A2H3J089_WOLCO</name>
<evidence type="ECO:0000256" key="1">
    <source>
        <dbReference type="ARBA" id="ARBA00008383"/>
    </source>
</evidence>
<dbReference type="InterPro" id="IPR003673">
    <property type="entry name" value="CoA-Trfase_fam_III"/>
</dbReference>
<dbReference type="STRING" id="742152.A0A2H3J089"/>
<organism evidence="3 4">
    <name type="scientific">Wolfiporia cocos (strain MD-104)</name>
    <name type="common">Brown rot fungus</name>
    <dbReference type="NCBI Taxonomy" id="742152"/>
    <lineage>
        <taxon>Eukaryota</taxon>
        <taxon>Fungi</taxon>
        <taxon>Dikarya</taxon>
        <taxon>Basidiomycota</taxon>
        <taxon>Agaricomycotina</taxon>
        <taxon>Agaricomycetes</taxon>
        <taxon>Polyporales</taxon>
        <taxon>Phaeolaceae</taxon>
        <taxon>Wolfiporia</taxon>
    </lineage>
</organism>
<comment type="similarity">
    <text evidence="1">Belongs to the CoA-transferase III family.</text>
</comment>
<protein>
    <submittedName>
        <fullName evidence="3">CoA-transferase family III</fullName>
    </submittedName>
</protein>
<dbReference type="PANTHER" id="PTHR48228">
    <property type="entry name" value="SUCCINYL-COA--D-CITRAMALATE COA-TRANSFERASE"/>
    <property type="match status" value="1"/>
</dbReference>
<dbReference type="PANTHER" id="PTHR48228:SF6">
    <property type="entry name" value="L-CARNITINE COA-TRANSFERASE"/>
    <property type="match status" value="1"/>
</dbReference>
<keyword evidence="4" id="KW-1185">Reference proteome</keyword>
<accession>A0A2H3J089</accession>
<gene>
    <name evidence="3" type="ORF">WOLCODRAFT_126102</name>
</gene>
<dbReference type="InterPro" id="IPR050509">
    <property type="entry name" value="CoA-transferase_III"/>
</dbReference>
<dbReference type="InterPro" id="IPR023606">
    <property type="entry name" value="CoA-Trfase_III_dom_1_sf"/>
</dbReference>
<dbReference type="GO" id="GO:0016740">
    <property type="term" value="F:transferase activity"/>
    <property type="evidence" value="ECO:0007669"/>
    <property type="project" value="UniProtKB-KW"/>
</dbReference>
<dbReference type="OMA" id="HRPGFGT"/>
<dbReference type="Proteomes" id="UP000218811">
    <property type="component" value="Unassembled WGS sequence"/>
</dbReference>
<dbReference type="EMBL" id="KB467854">
    <property type="protein sequence ID" value="PCH35652.1"/>
    <property type="molecule type" value="Genomic_DNA"/>
</dbReference>
<evidence type="ECO:0000313" key="4">
    <source>
        <dbReference type="Proteomes" id="UP000218811"/>
    </source>
</evidence>
<sequence length="469" mass="51504">MKMPLHRRVGFTLQIQNRTIRKMWFGSVGFQGIRTPRLIRAVATESGRSTQHLPLSGIRVLEIGQVIAGPFCGQLLGHFGAEVIKIEPPHTGDPLRVWRELDVDGVSPWWRSIGRNKKSVTIDLRKEQGRELVRKLAIESDVLLENFKPGTLEKWNIGPADLHPYNPSLIFTRVSGYGQTGPWASRPGYASVCEAESGFRYINGHPDPETGMLSGPPVRPNISLGDSVAGLHAAFGTVLALMSRQRRQASGQVVGQTVDVSILESMLNLTEGIIPEYDRKGKIRGPSGSSITGIVPTNAYPCKRSPASPDIPSYVVVGANADSMYVRLMHAIGRQDLTGPAYAHNQHRVARQTEIEDAISAWTRERTAEEVEGALRAVGVPTGRVLSVKEVLESPQVKARGVVEDVWVGDEENGWSVKVPRVAPVLEECQIGTRWAGPELGQHNREVLLGELGLSQEAYEELQRERVVG</sequence>
<evidence type="ECO:0000313" key="3">
    <source>
        <dbReference type="EMBL" id="PCH35652.1"/>
    </source>
</evidence>
<proteinExistence type="inferred from homology"/>
<dbReference type="Pfam" id="PF02515">
    <property type="entry name" value="CoA_transf_3"/>
    <property type="match status" value="1"/>
</dbReference>
<reference evidence="3 4" key="1">
    <citation type="journal article" date="2012" name="Science">
        <title>The Paleozoic origin of enzymatic lignin decomposition reconstructed from 31 fungal genomes.</title>
        <authorList>
            <person name="Floudas D."/>
            <person name="Binder M."/>
            <person name="Riley R."/>
            <person name="Barry K."/>
            <person name="Blanchette R.A."/>
            <person name="Henrissat B."/>
            <person name="Martinez A.T."/>
            <person name="Otillar R."/>
            <person name="Spatafora J.W."/>
            <person name="Yadav J.S."/>
            <person name="Aerts A."/>
            <person name="Benoit I."/>
            <person name="Boyd A."/>
            <person name="Carlson A."/>
            <person name="Copeland A."/>
            <person name="Coutinho P.M."/>
            <person name="de Vries R.P."/>
            <person name="Ferreira P."/>
            <person name="Findley K."/>
            <person name="Foster B."/>
            <person name="Gaskell J."/>
            <person name="Glotzer D."/>
            <person name="Gorecki P."/>
            <person name="Heitman J."/>
            <person name="Hesse C."/>
            <person name="Hori C."/>
            <person name="Igarashi K."/>
            <person name="Jurgens J.A."/>
            <person name="Kallen N."/>
            <person name="Kersten P."/>
            <person name="Kohler A."/>
            <person name="Kuees U."/>
            <person name="Kumar T.K.A."/>
            <person name="Kuo A."/>
            <person name="LaButti K."/>
            <person name="Larrondo L.F."/>
            <person name="Lindquist E."/>
            <person name="Ling A."/>
            <person name="Lombard V."/>
            <person name="Lucas S."/>
            <person name="Lundell T."/>
            <person name="Martin R."/>
            <person name="McLaughlin D.J."/>
            <person name="Morgenstern I."/>
            <person name="Morin E."/>
            <person name="Murat C."/>
            <person name="Nagy L.G."/>
            <person name="Nolan M."/>
            <person name="Ohm R.A."/>
            <person name="Patyshakuliyeva A."/>
            <person name="Rokas A."/>
            <person name="Ruiz-Duenas F.J."/>
            <person name="Sabat G."/>
            <person name="Salamov A."/>
            <person name="Samejima M."/>
            <person name="Schmutz J."/>
            <person name="Slot J.C."/>
            <person name="St John F."/>
            <person name="Stenlid J."/>
            <person name="Sun H."/>
            <person name="Sun S."/>
            <person name="Syed K."/>
            <person name="Tsang A."/>
            <person name="Wiebenga A."/>
            <person name="Young D."/>
            <person name="Pisabarro A."/>
            <person name="Eastwood D.C."/>
            <person name="Martin F."/>
            <person name="Cullen D."/>
            <person name="Grigoriev I.V."/>
            <person name="Hibbett D.S."/>
        </authorList>
    </citation>
    <scope>NUCLEOTIDE SEQUENCE [LARGE SCALE GENOMIC DNA]</scope>
    <source>
        <strain evidence="3 4">MD-104</strain>
    </source>
</reference>
<evidence type="ECO:0000256" key="2">
    <source>
        <dbReference type="ARBA" id="ARBA00022679"/>
    </source>
</evidence>
<dbReference type="Gene3D" id="3.30.1540.10">
    <property type="entry name" value="formyl-coa transferase, domain 3"/>
    <property type="match status" value="1"/>
</dbReference>